<dbReference type="RefSeq" id="XP_045097955.1">
    <property type="nucleotide sequence ID" value="XM_045241951.1"/>
</dbReference>
<keyword evidence="2" id="KW-1185">Reference proteome</keyword>
<dbReference type="KEGG" id="cbr:CBG_25512"/>
<dbReference type="HOGENOM" id="CLU_3242645_0_0_1"/>
<proteinExistence type="predicted"/>
<reference evidence="1 2" key="1">
    <citation type="journal article" date="2003" name="PLoS Biol.">
        <title>The genome sequence of Caenorhabditis briggsae: a platform for comparative genomics.</title>
        <authorList>
            <person name="Stein L.D."/>
            <person name="Bao Z."/>
            <person name="Blasiar D."/>
            <person name="Blumenthal T."/>
            <person name="Brent M.R."/>
            <person name="Chen N."/>
            <person name="Chinwalla A."/>
            <person name="Clarke L."/>
            <person name="Clee C."/>
            <person name="Coghlan A."/>
            <person name="Coulson A."/>
            <person name="D'Eustachio P."/>
            <person name="Fitch D.H."/>
            <person name="Fulton L.A."/>
            <person name="Fulton R.E."/>
            <person name="Griffiths-Jones S."/>
            <person name="Harris T.W."/>
            <person name="Hillier L.W."/>
            <person name="Kamath R."/>
            <person name="Kuwabara P.E."/>
            <person name="Mardis E.R."/>
            <person name="Marra M.A."/>
            <person name="Miner T.L."/>
            <person name="Minx P."/>
            <person name="Mullikin J.C."/>
            <person name="Plumb R.W."/>
            <person name="Rogers J."/>
            <person name="Schein J.E."/>
            <person name="Sohrmann M."/>
            <person name="Spieth J."/>
            <person name="Stajich J.E."/>
            <person name="Wei C."/>
            <person name="Willey D."/>
            <person name="Wilson R.K."/>
            <person name="Durbin R."/>
            <person name="Waterston R.H."/>
        </authorList>
    </citation>
    <scope>NUCLEOTIDE SEQUENCE [LARGE SCALE GENOMIC DNA]</scope>
    <source>
        <strain evidence="1 2">AF16</strain>
    </source>
</reference>
<dbReference type="AlphaFoldDB" id="B6IEQ2"/>
<dbReference type="GeneID" id="68916998"/>
<organism evidence="1 2">
    <name type="scientific">Caenorhabditis briggsae</name>
    <dbReference type="NCBI Taxonomy" id="6238"/>
    <lineage>
        <taxon>Eukaryota</taxon>
        <taxon>Metazoa</taxon>
        <taxon>Ecdysozoa</taxon>
        <taxon>Nematoda</taxon>
        <taxon>Chromadorea</taxon>
        <taxon>Rhabditida</taxon>
        <taxon>Rhabditina</taxon>
        <taxon>Rhabditomorpha</taxon>
        <taxon>Rhabditoidea</taxon>
        <taxon>Rhabditidae</taxon>
        <taxon>Peloderinae</taxon>
        <taxon>Caenorhabditis</taxon>
    </lineage>
</organism>
<name>B6IEQ2_CAEBR</name>
<evidence type="ECO:0000313" key="2">
    <source>
        <dbReference type="Proteomes" id="UP000008549"/>
    </source>
</evidence>
<dbReference type="EMBL" id="HE600970">
    <property type="protein sequence ID" value="CAR98382.1"/>
    <property type="molecule type" value="Genomic_DNA"/>
</dbReference>
<protein>
    <submittedName>
        <fullName evidence="1">Protein CBG25512</fullName>
    </submittedName>
</protein>
<evidence type="ECO:0000313" key="1">
    <source>
        <dbReference type="EMBL" id="CAR98382.1"/>
    </source>
</evidence>
<gene>
    <name evidence="1" type="ORF">CBG25512</name>
    <name evidence="1" type="ORF">CBG_25512</name>
</gene>
<accession>B6IEQ2</accession>
<dbReference type="CTD" id="68916998"/>
<reference evidence="1 2" key="2">
    <citation type="journal article" date="2011" name="PLoS Genet.">
        <title>Caenorhabditis briggsae recombinant inbred line genotypes reveal inter-strain incompatibility and the evolution of recombination.</title>
        <authorList>
            <person name="Ross J.A."/>
            <person name="Koboldt D.C."/>
            <person name="Staisch J.E."/>
            <person name="Chamberlin H.M."/>
            <person name="Gupta B.P."/>
            <person name="Miller R.D."/>
            <person name="Baird S.E."/>
            <person name="Haag E.S."/>
        </authorList>
    </citation>
    <scope>NUCLEOTIDE SEQUENCE [LARGE SCALE GENOMIC DNA]</scope>
    <source>
        <strain evidence="1 2">AF16</strain>
    </source>
</reference>
<dbReference type="InParanoid" id="B6IEQ2"/>
<dbReference type="Proteomes" id="UP000008549">
    <property type="component" value="Unassembled WGS sequence"/>
</dbReference>
<sequence length="43" mass="5160">MSKNIYFFGTSKLELSDFQNIGRFSKMIKWDFGFLKTKHSAYF</sequence>